<dbReference type="CDD" id="cd05379">
    <property type="entry name" value="CAP_bacterial"/>
    <property type="match status" value="1"/>
</dbReference>
<dbReference type="AlphaFoldDB" id="A0A1Z4MW51"/>
<dbReference type="Proteomes" id="UP000218785">
    <property type="component" value="Chromosome"/>
</dbReference>
<evidence type="ECO:0000259" key="2">
    <source>
        <dbReference type="Pfam" id="PF00188"/>
    </source>
</evidence>
<gene>
    <name evidence="3" type="ORF">NIES37_16220</name>
</gene>
<evidence type="ECO:0000313" key="4">
    <source>
        <dbReference type="Proteomes" id="UP000218785"/>
    </source>
</evidence>
<reference evidence="3 4" key="1">
    <citation type="submission" date="2017-06" db="EMBL/GenBank/DDBJ databases">
        <title>Genome sequencing of cyanobaciteial culture collection at National Institute for Environmental Studies (NIES).</title>
        <authorList>
            <person name="Hirose Y."/>
            <person name="Shimura Y."/>
            <person name="Fujisawa T."/>
            <person name="Nakamura Y."/>
            <person name="Kawachi M."/>
        </authorList>
    </citation>
    <scope>NUCLEOTIDE SEQUENCE [LARGE SCALE GENOMIC DNA]</scope>
    <source>
        <strain evidence="3 4">NIES-37</strain>
    </source>
</reference>
<sequence>MLRQTAFGIALSTLVLASGLTTTPISGHSSPQKNPNNKPLSIASNQVVASNTVFKTTSLEKSVFDQINRYRVSKGLSKLTLNANITRQARIHSQNMANGKVPFSHQGFEKRVTILPIIYKSAGENVAFNQGYSDPAAQAVIGWLNSPGHLKNIKGKYNLTGIGVAANQKGEVYLTQIFLQTN</sequence>
<evidence type="ECO:0000313" key="3">
    <source>
        <dbReference type="EMBL" id="BAY97678.1"/>
    </source>
</evidence>
<dbReference type="EMBL" id="AP018248">
    <property type="protein sequence ID" value="BAY97678.1"/>
    <property type="molecule type" value="Genomic_DNA"/>
</dbReference>
<dbReference type="InterPro" id="IPR035940">
    <property type="entry name" value="CAP_sf"/>
</dbReference>
<dbReference type="SUPFAM" id="SSF55797">
    <property type="entry name" value="PR-1-like"/>
    <property type="match status" value="1"/>
</dbReference>
<protein>
    <submittedName>
        <fullName evidence="3">Allergen V5/Tpx-1 family protein</fullName>
    </submittedName>
</protein>
<dbReference type="Pfam" id="PF00188">
    <property type="entry name" value="CAP"/>
    <property type="match status" value="1"/>
</dbReference>
<dbReference type="PANTHER" id="PTHR31157:SF1">
    <property type="entry name" value="SCP DOMAIN-CONTAINING PROTEIN"/>
    <property type="match status" value="1"/>
</dbReference>
<organism evidence="3 4">
    <name type="scientific">Tolypothrix tenuis PCC 7101</name>
    <dbReference type="NCBI Taxonomy" id="231146"/>
    <lineage>
        <taxon>Bacteria</taxon>
        <taxon>Bacillati</taxon>
        <taxon>Cyanobacteriota</taxon>
        <taxon>Cyanophyceae</taxon>
        <taxon>Nostocales</taxon>
        <taxon>Tolypothrichaceae</taxon>
        <taxon>Tolypothrix</taxon>
    </lineage>
</organism>
<dbReference type="KEGG" id="ttq:NIES37_16220"/>
<evidence type="ECO:0000256" key="1">
    <source>
        <dbReference type="SAM" id="SignalP"/>
    </source>
</evidence>
<keyword evidence="1" id="KW-0732">Signal</keyword>
<dbReference type="InterPro" id="IPR014044">
    <property type="entry name" value="CAP_dom"/>
</dbReference>
<feature type="domain" description="SCP" evidence="2">
    <location>
        <begin position="65"/>
        <end position="178"/>
    </location>
</feature>
<accession>A0A1Z4MW51</accession>
<dbReference type="Gene3D" id="3.40.33.10">
    <property type="entry name" value="CAP"/>
    <property type="match status" value="1"/>
</dbReference>
<dbReference type="RefSeq" id="WP_096574700.1">
    <property type="nucleotide sequence ID" value="NZ_CAWNJS010000001.1"/>
</dbReference>
<proteinExistence type="predicted"/>
<feature type="chain" id="PRO_5012170462" evidence="1">
    <location>
        <begin position="18"/>
        <end position="182"/>
    </location>
</feature>
<dbReference type="PANTHER" id="PTHR31157">
    <property type="entry name" value="SCP DOMAIN-CONTAINING PROTEIN"/>
    <property type="match status" value="1"/>
</dbReference>
<keyword evidence="4" id="KW-1185">Reference proteome</keyword>
<feature type="signal peptide" evidence="1">
    <location>
        <begin position="1"/>
        <end position="17"/>
    </location>
</feature>
<name>A0A1Z4MW51_9CYAN</name>